<protein>
    <recommendedName>
        <fullName evidence="4">Lipoprotein</fullName>
    </recommendedName>
</protein>
<feature type="signal peptide" evidence="1">
    <location>
        <begin position="1"/>
        <end position="23"/>
    </location>
</feature>
<accession>A0A1M5M0T7</accession>
<dbReference type="AlphaFoldDB" id="A0A1M5M0T7"/>
<dbReference type="RefSeq" id="WP_154072179.1">
    <property type="nucleotide sequence ID" value="NZ_LT670817.1"/>
</dbReference>
<evidence type="ECO:0000256" key="1">
    <source>
        <dbReference type="SAM" id="SignalP"/>
    </source>
</evidence>
<reference evidence="2 3" key="1">
    <citation type="submission" date="2016-11" db="EMBL/GenBank/DDBJ databases">
        <authorList>
            <person name="Jaros S."/>
            <person name="Januszkiewicz K."/>
            <person name="Wedrychowicz H."/>
        </authorList>
    </citation>
    <scope>NUCLEOTIDE SEQUENCE [LARGE SCALE GENOMIC DNA]</scope>
    <source>
        <strain evidence="2 3">GAS138</strain>
    </source>
</reference>
<sequence length="197" mass="20792">MGTLKTGVAATVSLFAIWAPANAEHQQVSDAEYTVQALSAAPEAVAKGAAIVRVEHDGTLRTLREGNNGFTCMIMATDKMCNDQNSMEFIDAVMHHTPPPNKVGISFMLAGDDGASNTDPYATGKTADNHWVVTGPHIMVFGPPSRELGYSEAADPDPTRPYMMWANTPYEHAMVPIGPPGATIAGSKTGMTTGTGK</sequence>
<proteinExistence type="predicted"/>
<feature type="chain" id="PRO_5012951559" description="Lipoprotein" evidence="1">
    <location>
        <begin position="24"/>
        <end position="197"/>
    </location>
</feature>
<gene>
    <name evidence="2" type="ORF">SAMN05443248_2431</name>
</gene>
<evidence type="ECO:0008006" key="4">
    <source>
        <dbReference type="Google" id="ProtNLM"/>
    </source>
</evidence>
<dbReference type="OrthoDB" id="4760845at2"/>
<dbReference type="Proteomes" id="UP000189796">
    <property type="component" value="Chromosome I"/>
</dbReference>
<organism evidence="2 3">
    <name type="scientific">Bradyrhizobium erythrophlei</name>
    <dbReference type="NCBI Taxonomy" id="1437360"/>
    <lineage>
        <taxon>Bacteria</taxon>
        <taxon>Pseudomonadati</taxon>
        <taxon>Pseudomonadota</taxon>
        <taxon>Alphaproteobacteria</taxon>
        <taxon>Hyphomicrobiales</taxon>
        <taxon>Nitrobacteraceae</taxon>
        <taxon>Bradyrhizobium</taxon>
    </lineage>
</organism>
<evidence type="ECO:0000313" key="2">
    <source>
        <dbReference type="EMBL" id="SHG70875.1"/>
    </source>
</evidence>
<name>A0A1M5M0T7_9BRAD</name>
<evidence type="ECO:0000313" key="3">
    <source>
        <dbReference type="Proteomes" id="UP000189796"/>
    </source>
</evidence>
<keyword evidence="1" id="KW-0732">Signal</keyword>
<dbReference type="EMBL" id="LT670817">
    <property type="protein sequence ID" value="SHG70875.1"/>
    <property type="molecule type" value="Genomic_DNA"/>
</dbReference>